<sequence length="564" mass="62825">MFAVAEQLQERIPDKASATMRNDLSLRSFQLRHPKLQSIAQRIQQAGLANEGEAWTLIIPPLSLGGKLPRADSIIEHIREHARNHEGCGRWEQIQEIYTQLLRICKTFEPNDPVYYMAAANAMDNFRRLSATLRAQEKQLRRGQDLNRLREAKGGLLEGLTSLDEYVVYYLAEVYELEGRPVSRDELRISSTKQDNGQAAPTFFKDSKKFSEMSPFRPPTGLVSEIRRLENIASDVFGWTPLHYAAYRGIVGTPQSGLKARVTDITEWTPLHYASESGDLSAISLLLRHGADIEMRGRDGMGPLHCAAKNGHSEAVKFLLDAGADAGIRDNSRSTPLHWAASSGDADTIKFLLMKAVDPGARDNYGRTPLHLAVTSGKVEAVDELLCNAGEDIAKAKDIDGSTTLHLAAQVQEVDISIIKHLIDGKADVQAEKNNGNQTLHAAAEFGRGSAIREPVRELDVNIQTHLSMTALHIATAFGHKRTAEELVRLGADEGAKDTLGHTPKELDDFVRGHTDYFFHGRRRQVRCHRRENSSSRDELDLLEHYTYFCVSARSFRFASNSRA</sequence>
<protein>
    <submittedName>
        <fullName evidence="4">Uncharacterized protein</fullName>
    </submittedName>
</protein>
<dbReference type="Pfam" id="PF00023">
    <property type="entry name" value="Ank"/>
    <property type="match status" value="2"/>
</dbReference>
<dbReference type="SMART" id="SM00248">
    <property type="entry name" value="ANK"/>
    <property type="match status" value="6"/>
</dbReference>
<dbReference type="Gene3D" id="1.25.40.20">
    <property type="entry name" value="Ankyrin repeat-containing domain"/>
    <property type="match status" value="3"/>
</dbReference>
<accession>A0A4Q2V032</accession>
<feature type="repeat" description="ANK" evidence="3">
    <location>
        <begin position="299"/>
        <end position="331"/>
    </location>
</feature>
<dbReference type="Proteomes" id="UP000290540">
    <property type="component" value="Unassembled WGS sequence"/>
</dbReference>
<evidence type="ECO:0000256" key="3">
    <source>
        <dbReference type="PROSITE-ProRule" id="PRU00023"/>
    </source>
</evidence>
<gene>
    <name evidence="4" type="ORF">BFJ63_vAg17312</name>
</gene>
<name>A0A4Q2V032_FUSOX</name>
<feature type="repeat" description="ANK" evidence="3">
    <location>
        <begin position="332"/>
        <end position="364"/>
    </location>
</feature>
<dbReference type="PRINTS" id="PR01415">
    <property type="entry name" value="ANKYRIN"/>
</dbReference>
<comment type="caution">
    <text evidence="4">The sequence shown here is derived from an EMBL/GenBank/DDBJ whole genome shotgun (WGS) entry which is preliminary data.</text>
</comment>
<feature type="repeat" description="ANK" evidence="3">
    <location>
        <begin position="365"/>
        <end position="398"/>
    </location>
</feature>
<proteinExistence type="predicted"/>
<dbReference type="PROSITE" id="PS50088">
    <property type="entry name" value="ANK_REPEAT"/>
    <property type="match status" value="6"/>
</dbReference>
<dbReference type="EMBL" id="MQTW01000509">
    <property type="protein sequence ID" value="RYC79804.1"/>
    <property type="molecule type" value="Genomic_DNA"/>
</dbReference>
<evidence type="ECO:0000313" key="4">
    <source>
        <dbReference type="EMBL" id="RYC79804.1"/>
    </source>
</evidence>
<reference evidence="4 5" key="1">
    <citation type="submission" date="2016-12" db="EMBL/GenBank/DDBJ databases">
        <title>Draft genome sequence of Fusarium oxysporum causing rot on Narcissus.</title>
        <authorList>
            <person name="Armitage A.D."/>
            <person name="Taylor A."/>
            <person name="Clarkson J.P."/>
            <person name="Harrison R.J."/>
            <person name="Jackson A.C."/>
        </authorList>
    </citation>
    <scope>NUCLEOTIDE SEQUENCE [LARGE SCALE GENOMIC DNA]</scope>
    <source>
        <strain evidence="4 5">N139</strain>
    </source>
</reference>
<organism evidence="4 5">
    <name type="scientific">Fusarium oxysporum f. sp. narcissi</name>
    <dbReference type="NCBI Taxonomy" id="451672"/>
    <lineage>
        <taxon>Eukaryota</taxon>
        <taxon>Fungi</taxon>
        <taxon>Dikarya</taxon>
        <taxon>Ascomycota</taxon>
        <taxon>Pezizomycotina</taxon>
        <taxon>Sordariomycetes</taxon>
        <taxon>Hypocreomycetidae</taxon>
        <taxon>Hypocreales</taxon>
        <taxon>Nectriaceae</taxon>
        <taxon>Fusarium</taxon>
        <taxon>Fusarium oxysporum species complex</taxon>
    </lineage>
</organism>
<dbReference type="InterPro" id="IPR002110">
    <property type="entry name" value="Ankyrin_rpt"/>
</dbReference>
<feature type="repeat" description="ANK" evidence="3">
    <location>
        <begin position="467"/>
        <end position="499"/>
    </location>
</feature>
<dbReference type="PANTHER" id="PTHR24171">
    <property type="entry name" value="ANKYRIN REPEAT DOMAIN-CONTAINING PROTEIN 39-RELATED"/>
    <property type="match status" value="1"/>
</dbReference>
<keyword evidence="2 3" id="KW-0040">ANK repeat</keyword>
<dbReference type="PROSITE" id="PS50297">
    <property type="entry name" value="ANK_REP_REGION"/>
    <property type="match status" value="6"/>
</dbReference>
<dbReference type="PANTHER" id="PTHR24171:SF9">
    <property type="entry name" value="ANKYRIN REPEAT DOMAIN-CONTAINING PROTEIN 39"/>
    <property type="match status" value="1"/>
</dbReference>
<keyword evidence="1" id="KW-0677">Repeat</keyword>
<feature type="repeat" description="ANK" evidence="3">
    <location>
        <begin position="266"/>
        <end position="298"/>
    </location>
</feature>
<dbReference type="Pfam" id="PF12796">
    <property type="entry name" value="Ank_2"/>
    <property type="match status" value="1"/>
</dbReference>
<evidence type="ECO:0000313" key="5">
    <source>
        <dbReference type="Proteomes" id="UP000290540"/>
    </source>
</evidence>
<dbReference type="SUPFAM" id="SSF48403">
    <property type="entry name" value="Ankyrin repeat"/>
    <property type="match status" value="1"/>
</dbReference>
<dbReference type="AlphaFoldDB" id="A0A4Q2V032"/>
<evidence type="ECO:0000256" key="2">
    <source>
        <dbReference type="ARBA" id="ARBA00023043"/>
    </source>
</evidence>
<dbReference type="InterPro" id="IPR036770">
    <property type="entry name" value="Ankyrin_rpt-contain_sf"/>
</dbReference>
<feature type="repeat" description="ANK" evidence="3">
    <location>
        <begin position="400"/>
        <end position="434"/>
    </location>
</feature>
<evidence type="ECO:0000256" key="1">
    <source>
        <dbReference type="ARBA" id="ARBA00022737"/>
    </source>
</evidence>